<dbReference type="GO" id="GO:0016020">
    <property type="term" value="C:membrane"/>
    <property type="evidence" value="ECO:0007669"/>
    <property type="project" value="UniProtKB-SubCell"/>
</dbReference>
<feature type="transmembrane region" description="Helical" evidence="8">
    <location>
        <begin position="278"/>
        <end position="296"/>
    </location>
</feature>
<dbReference type="Gene3D" id="1.20.1250.20">
    <property type="entry name" value="MFS general substrate transporter like domains"/>
    <property type="match status" value="1"/>
</dbReference>
<feature type="transmembrane region" description="Helical" evidence="8">
    <location>
        <begin position="360"/>
        <end position="383"/>
    </location>
</feature>
<evidence type="ECO:0000313" key="10">
    <source>
        <dbReference type="EMBL" id="KAF8776926.1"/>
    </source>
</evidence>
<keyword evidence="6 8" id="KW-0472">Membrane</keyword>
<sequence length="578" mass="64901">MVKDTKTDDSEDTNGPRNKEKSNANSKEKESITENKNLNSQPVADEKAKSSDEHTAARNKITDSWPTEDEKIKLESDTESLKVDILSSDESVAKKVSDSFQNEENSRYYIDDVVNKGGYGKFQKLLTFLAGLGWFADAFEIVILSYLGDFLACEWTIYRWENATLTSMVFMGMMVGSPSFGVIADIYGRKISLGLSALLLFSFGAGSTLSPNIETLIIVRGLMGISLGGVAQGVTLCCEYYPAADRGIAGFYLTYYWATGTMLLILGTWGMMKTVNNWRWLLFGASLPALTVFLAYKWYPESARYYLVSQQHEKAVKQLEQLARLNNIEMPKGDLKLPEEEARGRIWDLFKPELRVSTLLMWYLWFAIAFTYYAFALIAPIIIKNGKLRVTKEQASKTFNFNHTSSFLESKIPCREFTQMDYIDLLWTSAAEFPGLLVFTFLIKFLNRKTLLWGSCLLTTLATFLLLVDTNHRIVSNLLLFFGRANLIALYQLLFIMTTEAFPTTLRAIALGSGSGLSNFGGAVVPFAAQFLVISEPVTTVCIIGFVIFLAAVFAFLLPQETKDINLKETSKDYIKPQ</sequence>
<evidence type="ECO:0000259" key="9">
    <source>
        <dbReference type="PROSITE" id="PS50850"/>
    </source>
</evidence>
<comment type="similarity">
    <text evidence="2">Belongs to the major facilitator superfamily.</text>
</comment>
<dbReference type="Pfam" id="PF00083">
    <property type="entry name" value="Sugar_tr"/>
    <property type="match status" value="2"/>
</dbReference>
<dbReference type="SUPFAM" id="SSF103473">
    <property type="entry name" value="MFS general substrate transporter"/>
    <property type="match status" value="1"/>
</dbReference>
<protein>
    <submittedName>
        <fullName evidence="10">Synaptic vesicle 2-related protein like</fullName>
    </submittedName>
</protein>
<accession>A0A8T0ER39</accession>
<dbReference type="Proteomes" id="UP000807504">
    <property type="component" value="Unassembled WGS sequence"/>
</dbReference>
<dbReference type="InterPro" id="IPR005828">
    <property type="entry name" value="MFS_sugar_transport-like"/>
</dbReference>
<evidence type="ECO:0000256" key="7">
    <source>
        <dbReference type="SAM" id="MobiDB-lite"/>
    </source>
</evidence>
<feature type="transmembrane region" description="Helical" evidence="8">
    <location>
        <begin position="125"/>
        <end position="147"/>
    </location>
</feature>
<feature type="transmembrane region" description="Helical" evidence="8">
    <location>
        <begin position="167"/>
        <end position="184"/>
    </location>
</feature>
<comment type="subcellular location">
    <subcellularLocation>
        <location evidence="1">Membrane</location>
        <topology evidence="1">Multi-pass membrane protein</topology>
    </subcellularLocation>
</comment>
<feature type="compositionally biased region" description="Basic and acidic residues" evidence="7">
    <location>
        <begin position="17"/>
        <end position="33"/>
    </location>
</feature>
<feature type="region of interest" description="Disordered" evidence="7">
    <location>
        <begin position="1"/>
        <end position="70"/>
    </location>
</feature>
<evidence type="ECO:0000256" key="6">
    <source>
        <dbReference type="ARBA" id="ARBA00023136"/>
    </source>
</evidence>
<dbReference type="PANTHER" id="PTHR23511">
    <property type="entry name" value="SYNAPTIC VESICLE GLYCOPROTEIN 2"/>
    <property type="match status" value="1"/>
</dbReference>
<dbReference type="AlphaFoldDB" id="A0A8T0ER39"/>
<evidence type="ECO:0000256" key="5">
    <source>
        <dbReference type="ARBA" id="ARBA00022989"/>
    </source>
</evidence>
<feature type="transmembrane region" description="Helical" evidence="8">
    <location>
        <begin position="450"/>
        <end position="468"/>
    </location>
</feature>
<keyword evidence="11" id="KW-1185">Reference proteome</keyword>
<feature type="compositionally biased region" description="Basic and acidic residues" evidence="7">
    <location>
        <begin position="44"/>
        <end position="56"/>
    </location>
</feature>
<name>A0A8T0ER39_ARGBR</name>
<evidence type="ECO:0000256" key="1">
    <source>
        <dbReference type="ARBA" id="ARBA00004141"/>
    </source>
</evidence>
<evidence type="ECO:0000256" key="4">
    <source>
        <dbReference type="ARBA" id="ARBA00022692"/>
    </source>
</evidence>
<keyword evidence="5 8" id="KW-1133">Transmembrane helix</keyword>
<evidence type="ECO:0000256" key="3">
    <source>
        <dbReference type="ARBA" id="ARBA00022448"/>
    </source>
</evidence>
<dbReference type="PROSITE" id="PS50850">
    <property type="entry name" value="MFS"/>
    <property type="match status" value="1"/>
</dbReference>
<dbReference type="EMBL" id="JABXBU010002072">
    <property type="protein sequence ID" value="KAF8776926.1"/>
    <property type="molecule type" value="Genomic_DNA"/>
</dbReference>
<evidence type="ECO:0000256" key="2">
    <source>
        <dbReference type="ARBA" id="ARBA00008335"/>
    </source>
</evidence>
<feature type="transmembrane region" description="Helical" evidence="8">
    <location>
        <begin position="474"/>
        <end position="496"/>
    </location>
</feature>
<feature type="transmembrane region" description="Helical" evidence="8">
    <location>
        <begin position="425"/>
        <end position="443"/>
    </location>
</feature>
<keyword evidence="3" id="KW-0813">Transport</keyword>
<dbReference type="InterPro" id="IPR020846">
    <property type="entry name" value="MFS_dom"/>
</dbReference>
<organism evidence="10 11">
    <name type="scientific">Argiope bruennichi</name>
    <name type="common">Wasp spider</name>
    <name type="synonym">Aranea bruennichi</name>
    <dbReference type="NCBI Taxonomy" id="94029"/>
    <lineage>
        <taxon>Eukaryota</taxon>
        <taxon>Metazoa</taxon>
        <taxon>Ecdysozoa</taxon>
        <taxon>Arthropoda</taxon>
        <taxon>Chelicerata</taxon>
        <taxon>Arachnida</taxon>
        <taxon>Araneae</taxon>
        <taxon>Araneomorphae</taxon>
        <taxon>Entelegynae</taxon>
        <taxon>Araneoidea</taxon>
        <taxon>Araneidae</taxon>
        <taxon>Argiope</taxon>
    </lineage>
</organism>
<reference evidence="10" key="2">
    <citation type="submission" date="2020-06" db="EMBL/GenBank/DDBJ databases">
        <authorList>
            <person name="Sheffer M."/>
        </authorList>
    </citation>
    <scope>NUCLEOTIDE SEQUENCE</scope>
</reference>
<feature type="domain" description="Major facilitator superfamily (MFS) profile" evidence="9">
    <location>
        <begin position="126"/>
        <end position="563"/>
    </location>
</feature>
<proteinExistence type="inferred from homology"/>
<dbReference type="PANTHER" id="PTHR23511:SF45">
    <property type="entry name" value="SVOP LIKE"/>
    <property type="match status" value="1"/>
</dbReference>
<dbReference type="GO" id="GO:0022857">
    <property type="term" value="F:transmembrane transporter activity"/>
    <property type="evidence" value="ECO:0007669"/>
    <property type="project" value="InterPro"/>
</dbReference>
<keyword evidence="4 8" id="KW-0812">Transmembrane</keyword>
<evidence type="ECO:0000313" key="11">
    <source>
        <dbReference type="Proteomes" id="UP000807504"/>
    </source>
</evidence>
<dbReference type="InterPro" id="IPR036259">
    <property type="entry name" value="MFS_trans_sf"/>
</dbReference>
<feature type="transmembrane region" description="Helical" evidence="8">
    <location>
        <begin position="253"/>
        <end position="272"/>
    </location>
</feature>
<feature type="transmembrane region" description="Helical" evidence="8">
    <location>
        <begin position="538"/>
        <end position="558"/>
    </location>
</feature>
<comment type="caution">
    <text evidence="10">The sequence shown here is derived from an EMBL/GenBank/DDBJ whole genome shotgun (WGS) entry which is preliminary data.</text>
</comment>
<reference evidence="10" key="1">
    <citation type="journal article" date="2020" name="bioRxiv">
        <title>Chromosome-level reference genome of the European wasp spider Argiope bruennichi: a resource for studies on range expansion and evolutionary adaptation.</title>
        <authorList>
            <person name="Sheffer M.M."/>
            <person name="Hoppe A."/>
            <person name="Krehenwinkel H."/>
            <person name="Uhl G."/>
            <person name="Kuss A.W."/>
            <person name="Jensen L."/>
            <person name="Jensen C."/>
            <person name="Gillespie R.G."/>
            <person name="Hoff K.J."/>
            <person name="Prost S."/>
        </authorList>
    </citation>
    <scope>NUCLEOTIDE SEQUENCE</scope>
</reference>
<evidence type="ECO:0000256" key="8">
    <source>
        <dbReference type="SAM" id="Phobius"/>
    </source>
</evidence>
<feature type="transmembrane region" description="Helical" evidence="8">
    <location>
        <begin position="191"/>
        <end position="211"/>
    </location>
</feature>
<gene>
    <name evidence="10" type="ORF">HNY73_013862</name>
</gene>